<protein>
    <submittedName>
        <fullName evidence="1">Uncharacterized protein</fullName>
    </submittedName>
</protein>
<name>A0A1H8MFT3_9BACI</name>
<keyword evidence="2" id="KW-1185">Reference proteome</keyword>
<dbReference type="EMBL" id="FODJ01000004">
    <property type="protein sequence ID" value="SEO16179.1"/>
    <property type="molecule type" value="Genomic_DNA"/>
</dbReference>
<evidence type="ECO:0000313" key="2">
    <source>
        <dbReference type="Proteomes" id="UP000199300"/>
    </source>
</evidence>
<accession>A0A1H8MFT3</accession>
<gene>
    <name evidence="1" type="ORF">SAMN04488134_104140</name>
</gene>
<organism evidence="1 2">
    <name type="scientific">Amphibacillus marinus</name>
    <dbReference type="NCBI Taxonomy" id="872970"/>
    <lineage>
        <taxon>Bacteria</taxon>
        <taxon>Bacillati</taxon>
        <taxon>Bacillota</taxon>
        <taxon>Bacilli</taxon>
        <taxon>Bacillales</taxon>
        <taxon>Bacillaceae</taxon>
        <taxon>Amphibacillus</taxon>
    </lineage>
</organism>
<reference evidence="1 2" key="1">
    <citation type="submission" date="2016-10" db="EMBL/GenBank/DDBJ databases">
        <authorList>
            <person name="de Groot N.N."/>
        </authorList>
    </citation>
    <scope>NUCLEOTIDE SEQUENCE [LARGE SCALE GENOMIC DNA]</scope>
    <source>
        <strain evidence="1 2">CGMCC 1.10434</strain>
    </source>
</reference>
<dbReference type="AlphaFoldDB" id="A0A1H8MFT3"/>
<evidence type="ECO:0000313" key="1">
    <source>
        <dbReference type="EMBL" id="SEO16179.1"/>
    </source>
</evidence>
<dbReference type="Proteomes" id="UP000199300">
    <property type="component" value="Unassembled WGS sequence"/>
</dbReference>
<dbReference type="STRING" id="872970.SAMN04488134_104140"/>
<proteinExistence type="predicted"/>
<sequence length="77" mass="8821">MVVMALGEPNVFCLGKCIPVKVGSEAVAYYYAQVRVFIRFKSAIWFLINEDKKKCRKISLNTYKFRGLSILSQNVLL</sequence>